<dbReference type="Proteomes" id="UP000326396">
    <property type="component" value="Linkage Group LG19"/>
</dbReference>
<dbReference type="EMBL" id="SZYD01000011">
    <property type="protein sequence ID" value="KAD4888617.1"/>
    <property type="molecule type" value="Genomic_DNA"/>
</dbReference>
<name>A0A5N6NK66_9ASTR</name>
<evidence type="ECO:0000313" key="2">
    <source>
        <dbReference type="Proteomes" id="UP000326396"/>
    </source>
</evidence>
<reference evidence="1 2" key="1">
    <citation type="submission" date="2019-05" db="EMBL/GenBank/DDBJ databases">
        <title>Mikania micrantha, genome provides insights into the molecular mechanism of rapid growth.</title>
        <authorList>
            <person name="Liu B."/>
        </authorList>
    </citation>
    <scope>NUCLEOTIDE SEQUENCE [LARGE SCALE GENOMIC DNA]</scope>
    <source>
        <strain evidence="1">NLD-2019</strain>
        <tissue evidence="1">Leaf</tissue>
    </source>
</reference>
<organism evidence="1 2">
    <name type="scientific">Mikania micrantha</name>
    <name type="common">bitter vine</name>
    <dbReference type="NCBI Taxonomy" id="192012"/>
    <lineage>
        <taxon>Eukaryota</taxon>
        <taxon>Viridiplantae</taxon>
        <taxon>Streptophyta</taxon>
        <taxon>Embryophyta</taxon>
        <taxon>Tracheophyta</taxon>
        <taxon>Spermatophyta</taxon>
        <taxon>Magnoliopsida</taxon>
        <taxon>eudicotyledons</taxon>
        <taxon>Gunneridae</taxon>
        <taxon>Pentapetalae</taxon>
        <taxon>asterids</taxon>
        <taxon>campanulids</taxon>
        <taxon>Asterales</taxon>
        <taxon>Asteraceae</taxon>
        <taxon>Asteroideae</taxon>
        <taxon>Heliantheae alliance</taxon>
        <taxon>Eupatorieae</taxon>
        <taxon>Mikania</taxon>
    </lineage>
</organism>
<sequence length="79" mass="9270">MRRRIRYCTVPGETPVKMGRRDYVGFIWNRADVVKLFLDISLPSNPPWILTIKTPSHTEGKVGSDKMTIEIHLILYERR</sequence>
<proteinExistence type="predicted"/>
<keyword evidence="2" id="KW-1185">Reference proteome</keyword>
<protein>
    <submittedName>
        <fullName evidence="1">Uncharacterized protein</fullName>
    </submittedName>
</protein>
<comment type="caution">
    <text evidence="1">The sequence shown here is derived from an EMBL/GenBank/DDBJ whole genome shotgun (WGS) entry which is preliminary data.</text>
</comment>
<dbReference type="AlphaFoldDB" id="A0A5N6NK66"/>
<accession>A0A5N6NK66</accession>
<evidence type="ECO:0000313" key="1">
    <source>
        <dbReference type="EMBL" id="KAD4888617.1"/>
    </source>
</evidence>
<gene>
    <name evidence="1" type="ORF">E3N88_20690</name>
</gene>